<organism evidence="1 2">
    <name type="scientific">Leucogyrophana mollusca</name>
    <dbReference type="NCBI Taxonomy" id="85980"/>
    <lineage>
        <taxon>Eukaryota</taxon>
        <taxon>Fungi</taxon>
        <taxon>Dikarya</taxon>
        <taxon>Basidiomycota</taxon>
        <taxon>Agaricomycotina</taxon>
        <taxon>Agaricomycetes</taxon>
        <taxon>Agaricomycetidae</taxon>
        <taxon>Boletales</taxon>
        <taxon>Boletales incertae sedis</taxon>
        <taxon>Leucogyrophana</taxon>
    </lineage>
</organism>
<evidence type="ECO:0000313" key="2">
    <source>
        <dbReference type="Proteomes" id="UP000790709"/>
    </source>
</evidence>
<protein>
    <submittedName>
        <fullName evidence="1">Acyl-CoA N-acyltransferase</fullName>
    </submittedName>
</protein>
<comment type="caution">
    <text evidence="1">The sequence shown here is derived from an EMBL/GenBank/DDBJ whole genome shotgun (WGS) entry which is preliminary data.</text>
</comment>
<proteinExistence type="predicted"/>
<evidence type="ECO:0000313" key="1">
    <source>
        <dbReference type="EMBL" id="KAH7918803.1"/>
    </source>
</evidence>
<accession>A0ACB8B121</accession>
<reference evidence="1" key="1">
    <citation type="journal article" date="2021" name="New Phytol.">
        <title>Evolutionary innovations through gain and loss of genes in the ectomycorrhizal Boletales.</title>
        <authorList>
            <person name="Wu G."/>
            <person name="Miyauchi S."/>
            <person name="Morin E."/>
            <person name="Kuo A."/>
            <person name="Drula E."/>
            <person name="Varga T."/>
            <person name="Kohler A."/>
            <person name="Feng B."/>
            <person name="Cao Y."/>
            <person name="Lipzen A."/>
            <person name="Daum C."/>
            <person name="Hundley H."/>
            <person name="Pangilinan J."/>
            <person name="Johnson J."/>
            <person name="Barry K."/>
            <person name="LaButti K."/>
            <person name="Ng V."/>
            <person name="Ahrendt S."/>
            <person name="Min B."/>
            <person name="Choi I.G."/>
            <person name="Park H."/>
            <person name="Plett J.M."/>
            <person name="Magnuson J."/>
            <person name="Spatafora J.W."/>
            <person name="Nagy L.G."/>
            <person name="Henrissat B."/>
            <person name="Grigoriev I.V."/>
            <person name="Yang Z.L."/>
            <person name="Xu J."/>
            <person name="Martin F.M."/>
        </authorList>
    </citation>
    <scope>NUCLEOTIDE SEQUENCE</scope>
    <source>
        <strain evidence="1">KUC20120723A-06</strain>
    </source>
</reference>
<feature type="non-terminal residue" evidence="1">
    <location>
        <position position="1"/>
    </location>
</feature>
<gene>
    <name evidence="1" type="ORF">BV22DRAFT_1023989</name>
</gene>
<dbReference type="EMBL" id="MU266732">
    <property type="protein sequence ID" value="KAH7918803.1"/>
    <property type="molecule type" value="Genomic_DNA"/>
</dbReference>
<dbReference type="Proteomes" id="UP000790709">
    <property type="component" value="Unassembled WGS sequence"/>
</dbReference>
<keyword evidence="2" id="KW-1185">Reference proteome</keyword>
<name>A0ACB8B121_9AGAM</name>
<sequence length="148" mass="16579">QVHDLIQIQACGLRNLPDTDVMQSWMSCIVSWSGISAVAEDSEGRIVGYVLARIKDAADSEGGIHGHIRSISVLRSHRRRGLARKLMSLSLRAMQDTYRATHVTLHVRKSNVGARALYAGLGFTCVKVKERHCESLQVLRCWFSLKYT</sequence>